<dbReference type="SUPFAM" id="SSF47323">
    <property type="entry name" value="Anticodon-binding domain of a subclass of class I aminoacyl-tRNA synthetases"/>
    <property type="match status" value="1"/>
</dbReference>
<keyword evidence="7" id="KW-0030">Aminoacyl-tRNA synthetase</keyword>
<evidence type="ECO:0000256" key="8">
    <source>
        <dbReference type="ARBA" id="ARBA00047469"/>
    </source>
</evidence>
<keyword evidence="3" id="KW-0436">Ligase</keyword>
<dbReference type="InterPro" id="IPR002302">
    <property type="entry name" value="Leu-tRNA-ligase"/>
</dbReference>
<evidence type="ECO:0000256" key="2">
    <source>
        <dbReference type="ARBA" id="ARBA00013164"/>
    </source>
</evidence>
<evidence type="ECO:0000313" key="11">
    <source>
        <dbReference type="Proteomes" id="UP000015453"/>
    </source>
</evidence>
<accession>S8DIK0</accession>
<dbReference type="PANTHER" id="PTHR43740:SF2">
    <property type="entry name" value="LEUCINE--TRNA LIGASE, MITOCHONDRIAL"/>
    <property type="match status" value="1"/>
</dbReference>
<dbReference type="GO" id="GO:0006429">
    <property type="term" value="P:leucyl-tRNA aminoacylation"/>
    <property type="evidence" value="ECO:0007669"/>
    <property type="project" value="InterPro"/>
</dbReference>
<evidence type="ECO:0000256" key="3">
    <source>
        <dbReference type="ARBA" id="ARBA00022598"/>
    </source>
</evidence>
<evidence type="ECO:0000259" key="9">
    <source>
        <dbReference type="Pfam" id="PF08264"/>
    </source>
</evidence>
<keyword evidence="4" id="KW-0547">Nucleotide-binding</keyword>
<sequence length="142" mass="16084">KVTEEIEGTRFNTGISAMMEFINAAYKWEMLSRPIVESFVLLLSPYAPHIAEELWFRLGHDGTLSYEPFPKADPQYLKESTVVLPVQINGKMRGTIRVEESCEAEEAFKVALEDGKISKYLVGKSVKKRIYVSGKILNVILN</sequence>
<name>S8DIK0_9LAMI</name>
<feature type="non-terminal residue" evidence="10">
    <location>
        <position position="1"/>
    </location>
</feature>
<gene>
    <name evidence="10" type="ORF">M569_12134</name>
</gene>
<organism evidence="10 11">
    <name type="scientific">Genlisea aurea</name>
    <dbReference type="NCBI Taxonomy" id="192259"/>
    <lineage>
        <taxon>Eukaryota</taxon>
        <taxon>Viridiplantae</taxon>
        <taxon>Streptophyta</taxon>
        <taxon>Embryophyta</taxon>
        <taxon>Tracheophyta</taxon>
        <taxon>Spermatophyta</taxon>
        <taxon>Magnoliopsida</taxon>
        <taxon>eudicotyledons</taxon>
        <taxon>Gunneridae</taxon>
        <taxon>Pentapetalae</taxon>
        <taxon>asterids</taxon>
        <taxon>lamiids</taxon>
        <taxon>Lamiales</taxon>
        <taxon>Lentibulariaceae</taxon>
        <taxon>Genlisea</taxon>
    </lineage>
</organism>
<comment type="similarity">
    <text evidence="1">Belongs to the class-I aminoacyl-tRNA synthetase family.</text>
</comment>
<evidence type="ECO:0000256" key="5">
    <source>
        <dbReference type="ARBA" id="ARBA00022840"/>
    </source>
</evidence>
<dbReference type="OrthoDB" id="15954at2759"/>
<protein>
    <recommendedName>
        <fullName evidence="2">leucine--tRNA ligase</fullName>
        <ecNumber evidence="2">6.1.1.4</ecNumber>
    </recommendedName>
</protein>
<reference evidence="10 11" key="1">
    <citation type="journal article" date="2013" name="BMC Genomics">
        <title>The miniature genome of a carnivorous plant Genlisea aurea contains a low number of genes and short non-coding sequences.</title>
        <authorList>
            <person name="Leushkin E.V."/>
            <person name="Sutormin R.A."/>
            <person name="Nabieva E.R."/>
            <person name="Penin A.A."/>
            <person name="Kondrashov A.S."/>
            <person name="Logacheva M.D."/>
        </authorList>
    </citation>
    <scope>NUCLEOTIDE SEQUENCE [LARGE SCALE GENOMIC DNA]</scope>
</reference>
<evidence type="ECO:0000256" key="7">
    <source>
        <dbReference type="ARBA" id="ARBA00023146"/>
    </source>
</evidence>
<dbReference type="GO" id="GO:0004823">
    <property type="term" value="F:leucine-tRNA ligase activity"/>
    <property type="evidence" value="ECO:0007669"/>
    <property type="project" value="UniProtKB-EC"/>
</dbReference>
<dbReference type="Gene3D" id="1.10.730.10">
    <property type="entry name" value="Isoleucyl-tRNA Synthetase, Domain 1"/>
    <property type="match status" value="1"/>
</dbReference>
<dbReference type="EC" id="6.1.1.4" evidence="2"/>
<keyword evidence="11" id="KW-1185">Reference proteome</keyword>
<proteinExistence type="inferred from homology"/>
<feature type="non-terminal residue" evidence="10">
    <location>
        <position position="142"/>
    </location>
</feature>
<dbReference type="Pfam" id="PF08264">
    <property type="entry name" value="Anticodon_1"/>
    <property type="match status" value="1"/>
</dbReference>
<feature type="domain" description="Methionyl/Valyl/Leucyl/Isoleucyl-tRNA synthetase anticodon-binding" evidence="9">
    <location>
        <begin position="1"/>
        <end position="103"/>
    </location>
</feature>
<keyword evidence="6" id="KW-0648">Protein biosynthesis</keyword>
<evidence type="ECO:0000256" key="4">
    <source>
        <dbReference type="ARBA" id="ARBA00022741"/>
    </source>
</evidence>
<keyword evidence="5" id="KW-0067">ATP-binding</keyword>
<dbReference type="GO" id="GO:0005524">
    <property type="term" value="F:ATP binding"/>
    <property type="evidence" value="ECO:0007669"/>
    <property type="project" value="UniProtKB-KW"/>
</dbReference>
<comment type="catalytic activity">
    <reaction evidence="8">
        <text>tRNA(Leu) + L-leucine + ATP = L-leucyl-tRNA(Leu) + AMP + diphosphate</text>
        <dbReference type="Rhea" id="RHEA:11688"/>
        <dbReference type="Rhea" id="RHEA-COMP:9613"/>
        <dbReference type="Rhea" id="RHEA-COMP:9622"/>
        <dbReference type="ChEBI" id="CHEBI:30616"/>
        <dbReference type="ChEBI" id="CHEBI:33019"/>
        <dbReference type="ChEBI" id="CHEBI:57427"/>
        <dbReference type="ChEBI" id="CHEBI:78442"/>
        <dbReference type="ChEBI" id="CHEBI:78494"/>
        <dbReference type="ChEBI" id="CHEBI:456215"/>
        <dbReference type="EC" id="6.1.1.4"/>
    </reaction>
</comment>
<dbReference type="PANTHER" id="PTHR43740">
    <property type="entry name" value="LEUCYL-TRNA SYNTHETASE"/>
    <property type="match status" value="1"/>
</dbReference>
<evidence type="ECO:0000313" key="10">
    <source>
        <dbReference type="EMBL" id="EPS62658.1"/>
    </source>
</evidence>
<dbReference type="InterPro" id="IPR013155">
    <property type="entry name" value="M/V/L/I-tRNA-synth_anticd-bd"/>
</dbReference>
<dbReference type="EMBL" id="AUSU01005994">
    <property type="protein sequence ID" value="EPS62658.1"/>
    <property type="molecule type" value="Genomic_DNA"/>
</dbReference>
<dbReference type="Proteomes" id="UP000015453">
    <property type="component" value="Unassembled WGS sequence"/>
</dbReference>
<comment type="caution">
    <text evidence="10">The sequence shown here is derived from an EMBL/GenBank/DDBJ whole genome shotgun (WGS) entry which is preliminary data.</text>
</comment>
<dbReference type="InterPro" id="IPR009080">
    <property type="entry name" value="tRNAsynth_Ia_anticodon-bd"/>
</dbReference>
<evidence type="ECO:0000256" key="1">
    <source>
        <dbReference type="ARBA" id="ARBA00005594"/>
    </source>
</evidence>
<dbReference type="GO" id="GO:0005829">
    <property type="term" value="C:cytosol"/>
    <property type="evidence" value="ECO:0007669"/>
    <property type="project" value="TreeGrafter"/>
</dbReference>
<dbReference type="AlphaFoldDB" id="S8DIK0"/>
<evidence type="ECO:0000256" key="6">
    <source>
        <dbReference type="ARBA" id="ARBA00022917"/>
    </source>
</evidence>